<dbReference type="RefSeq" id="WP_123806963.1">
    <property type="nucleotide sequence ID" value="NZ_CP021023.1"/>
</dbReference>
<gene>
    <name evidence="1" type="ORF">STSP1_00643</name>
</gene>
<accession>A0A1W6LKG6</accession>
<keyword evidence="2" id="KW-1185">Reference proteome</keyword>
<reference evidence="2" key="1">
    <citation type="submission" date="2017-04" db="EMBL/GenBank/DDBJ databases">
        <title>Comparative genomics and description of representatives of a novel lineage of planctomycetes thriving in anoxic sediments.</title>
        <authorList>
            <person name="Spring S."/>
            <person name="Bunk B."/>
            <person name="Sproer C."/>
        </authorList>
    </citation>
    <scope>NUCLEOTIDE SEQUENCE [LARGE SCALE GENOMIC DNA]</scope>
    <source>
        <strain evidence="2">ST-PulAB-D4</strain>
    </source>
</reference>
<dbReference type="InterPro" id="IPR013780">
    <property type="entry name" value="Glyco_hydro_b"/>
</dbReference>
<evidence type="ECO:0000313" key="1">
    <source>
        <dbReference type="EMBL" id="ARN56267.1"/>
    </source>
</evidence>
<dbReference type="Gene3D" id="3.20.20.80">
    <property type="entry name" value="Glycosidases"/>
    <property type="match status" value="1"/>
</dbReference>
<dbReference type="AlphaFoldDB" id="A0A1W6LKG6"/>
<dbReference type="EMBL" id="CP021023">
    <property type="protein sequence ID" value="ARN56267.1"/>
    <property type="molecule type" value="Genomic_DNA"/>
</dbReference>
<name>A0A1W6LKG6_9BACT</name>
<proteinExistence type="predicted"/>
<dbReference type="GO" id="GO:0016787">
    <property type="term" value="F:hydrolase activity"/>
    <property type="evidence" value="ECO:0007669"/>
    <property type="project" value="UniProtKB-KW"/>
</dbReference>
<evidence type="ECO:0000313" key="2">
    <source>
        <dbReference type="Proteomes" id="UP000193334"/>
    </source>
</evidence>
<dbReference type="Gene3D" id="2.60.40.1180">
    <property type="entry name" value="Golgi alpha-mannosidase II"/>
    <property type="match status" value="1"/>
</dbReference>
<organism evidence="1 2">
    <name type="scientific">Sedimentisphaera salicampi</name>
    <dbReference type="NCBI Taxonomy" id="1941349"/>
    <lineage>
        <taxon>Bacteria</taxon>
        <taxon>Pseudomonadati</taxon>
        <taxon>Planctomycetota</taxon>
        <taxon>Phycisphaerae</taxon>
        <taxon>Sedimentisphaerales</taxon>
        <taxon>Sedimentisphaeraceae</taxon>
        <taxon>Sedimentisphaera</taxon>
    </lineage>
</organism>
<dbReference type="InterPro" id="IPR017853">
    <property type="entry name" value="GH"/>
</dbReference>
<dbReference type="KEGG" id="pbp:STSP1_00643"/>
<protein>
    <submittedName>
        <fullName evidence="1">O-Glycosyl hydrolase</fullName>
    </submittedName>
</protein>
<keyword evidence="1" id="KW-0378">Hydrolase</keyword>
<sequence length="532" mass="60945">MGFTIVLEGNTIKFHCSYYDSYGFNIPASKPSRHPELLHNKHSFTVDSQPAAITVSIDHTLTLRLFLNGDQVLDTMMLEDIRRHQIRTQGQGRIEARMLSPKPINASVKVCPDQEYQKMLGWGGIAIPTAYKELSTKGKRRLWEWVKTYNLLIQREYPIGGVLNEAMDNWDKIEYAKAHYYGDNFPNGEISDFDYNKLIQELGGFVMFEFWDFPVWVGDDEDRYAEAMVEYCKIAQARTGRPPRIVGVQNEVYMSEDRANRFVPALRKALNEAGFSDVKIHMANATSIKDGLDRVELSVDNPNVWSAIDYGAVNMYDYQNHFRNPDRFDAIMKQWHSKVKDRPFISTELSINDNRYQVDSYRVAMTMGQLYHKNLTITDAIMIGYCWTLLNVEQNSYGATRSLFVSTPEAGFMPKPSSNQLRIFGAYSRRIKEGMIRVDAVSDQDDLLVTAFKDDNDLATLVALNRSAKPMKLNIHWPGMRWTEVEFASPYAPNLIRPMAEKQPIVVAPGAIVTVTNVPLSKLPEDFQQRIR</sequence>
<dbReference type="SUPFAM" id="SSF51445">
    <property type="entry name" value="(Trans)glycosidases"/>
    <property type="match status" value="1"/>
</dbReference>
<dbReference type="Proteomes" id="UP000193334">
    <property type="component" value="Chromosome"/>
</dbReference>